<dbReference type="SUPFAM" id="SSF50978">
    <property type="entry name" value="WD40 repeat-like"/>
    <property type="match status" value="1"/>
</dbReference>
<dbReference type="AlphaFoldDB" id="A0AAN8WGU1"/>
<dbReference type="PANTHER" id="PTHR24370">
    <property type="entry name" value="OPTICIN"/>
    <property type="match status" value="1"/>
</dbReference>
<keyword evidence="3" id="KW-0433">Leucine-rich repeat</keyword>
<proteinExistence type="predicted"/>
<protein>
    <submittedName>
        <fullName evidence="6">Leucine-rich repeats and WD repeat domain-containing protein 1</fullName>
    </submittedName>
</protein>
<reference evidence="6 7" key="1">
    <citation type="submission" date="2023-11" db="EMBL/GenBank/DDBJ databases">
        <title>Halocaridina rubra genome assembly.</title>
        <authorList>
            <person name="Smith C."/>
        </authorList>
    </citation>
    <scope>NUCLEOTIDE SEQUENCE [LARGE SCALE GENOMIC DNA]</scope>
    <source>
        <strain evidence="6">EP-1</strain>
        <tissue evidence="6">Whole</tissue>
    </source>
</reference>
<name>A0AAN8WGU1_HALRR</name>
<evidence type="ECO:0000259" key="5">
    <source>
        <dbReference type="Pfam" id="PF23215"/>
    </source>
</evidence>
<comment type="caution">
    <text evidence="6">The sequence shown here is derived from an EMBL/GenBank/DDBJ whole genome shotgun (WGS) entry which is preliminary data.</text>
</comment>
<dbReference type="InterPro" id="IPR036322">
    <property type="entry name" value="WD40_repeat_dom_sf"/>
</dbReference>
<comment type="subcellular location">
    <subcellularLocation>
        <location evidence="1">Chromosome</location>
    </subcellularLocation>
</comment>
<dbReference type="InterPro" id="IPR052489">
    <property type="entry name" value="LRWD1"/>
</dbReference>
<feature type="domain" description="Leucine-rich repeat and WD repeat-containing protein 1 WD" evidence="5">
    <location>
        <begin position="49"/>
        <end position="453"/>
    </location>
</feature>
<dbReference type="SMART" id="SM00320">
    <property type="entry name" value="WD40"/>
    <property type="match status" value="4"/>
</dbReference>
<dbReference type="GO" id="GO:0005664">
    <property type="term" value="C:nuclear origin of replication recognition complex"/>
    <property type="evidence" value="ECO:0007669"/>
    <property type="project" value="TreeGrafter"/>
</dbReference>
<dbReference type="Gene3D" id="2.130.10.10">
    <property type="entry name" value="YVTN repeat-like/Quinoprotein amine dehydrogenase"/>
    <property type="match status" value="1"/>
</dbReference>
<dbReference type="GO" id="GO:0071169">
    <property type="term" value="P:establishment of protein localization to chromatin"/>
    <property type="evidence" value="ECO:0007669"/>
    <property type="project" value="TreeGrafter"/>
</dbReference>
<organism evidence="6 7">
    <name type="scientific">Halocaridina rubra</name>
    <name type="common">Hawaiian red shrimp</name>
    <dbReference type="NCBI Taxonomy" id="373956"/>
    <lineage>
        <taxon>Eukaryota</taxon>
        <taxon>Metazoa</taxon>
        <taxon>Ecdysozoa</taxon>
        <taxon>Arthropoda</taxon>
        <taxon>Crustacea</taxon>
        <taxon>Multicrustacea</taxon>
        <taxon>Malacostraca</taxon>
        <taxon>Eumalacostraca</taxon>
        <taxon>Eucarida</taxon>
        <taxon>Decapoda</taxon>
        <taxon>Pleocyemata</taxon>
        <taxon>Caridea</taxon>
        <taxon>Atyoidea</taxon>
        <taxon>Atyidae</taxon>
        <taxon>Halocaridina</taxon>
    </lineage>
</organism>
<sequence>MEDRDTPKGRGSKRLRTTKGEVPQRKIVYKEDELYKFSQPTVERMKSPLSYTPMFFLRTHSKNNDPADVQTQIWQCIFEPSQENPHESTGIVATCGGSSVCFINVDDGEVHLKYNRNIKSSAGVENLYALAWTALSLDNTGLKKMNILAAAGTKSTVLLIHPDAGVCYQMFRTVPTKAAAVVCSLLFHPKKATWLFCGHEDGQIQIWDIGIPKLPSYETVPVHLMTVPSVARDVYNFAFSQTYDLLICGCDGGLFAWKIDMEKIESNGSLERTEFALPMVDGHASVLDSICMLRDDILAAKCALHGMIYLFSIEKAISQRKATKSKKQYETTVSEDMMLRLRWSDTDNYYMNMGVDPRSCVLVCGDDKGSLWVYDLAGYVTGYLNSPLNGHSQSKLIEPVMTLEWPELEDTEVEKARKLRLDTYDIVVDKCAVSPGADHVVAVTSNNMVCIWKRDKNEKNSGDSKND</sequence>
<evidence type="ECO:0000313" key="7">
    <source>
        <dbReference type="Proteomes" id="UP001381693"/>
    </source>
</evidence>
<evidence type="ECO:0000256" key="4">
    <source>
        <dbReference type="SAM" id="MobiDB-lite"/>
    </source>
</evidence>
<dbReference type="InterPro" id="IPR056160">
    <property type="entry name" value="WD_LRWD1"/>
</dbReference>
<dbReference type="Proteomes" id="UP001381693">
    <property type="component" value="Unassembled WGS sequence"/>
</dbReference>
<feature type="region of interest" description="Disordered" evidence="4">
    <location>
        <begin position="1"/>
        <end position="22"/>
    </location>
</feature>
<gene>
    <name evidence="6" type="primary">LRWD1</name>
    <name evidence="6" type="ORF">SK128_004914</name>
</gene>
<keyword evidence="7" id="KW-1185">Reference proteome</keyword>
<keyword evidence="2" id="KW-0158">Chromosome</keyword>
<evidence type="ECO:0000256" key="3">
    <source>
        <dbReference type="ARBA" id="ARBA00022614"/>
    </source>
</evidence>
<dbReference type="PANTHER" id="PTHR24370:SF10">
    <property type="entry name" value="LEUCINE-RICH REPEAT AND WD REPEAT-CONTAINING PROTEIN 1"/>
    <property type="match status" value="1"/>
</dbReference>
<dbReference type="InterPro" id="IPR001680">
    <property type="entry name" value="WD40_rpt"/>
</dbReference>
<dbReference type="GO" id="GO:0006325">
    <property type="term" value="P:chromatin organization"/>
    <property type="evidence" value="ECO:0007669"/>
    <property type="project" value="TreeGrafter"/>
</dbReference>
<dbReference type="InterPro" id="IPR015943">
    <property type="entry name" value="WD40/YVTN_repeat-like_dom_sf"/>
</dbReference>
<dbReference type="EMBL" id="JAXCGZ010019476">
    <property type="protein sequence ID" value="KAK7066060.1"/>
    <property type="molecule type" value="Genomic_DNA"/>
</dbReference>
<evidence type="ECO:0000313" key="6">
    <source>
        <dbReference type="EMBL" id="KAK7066060.1"/>
    </source>
</evidence>
<dbReference type="GO" id="GO:0003682">
    <property type="term" value="F:chromatin binding"/>
    <property type="evidence" value="ECO:0007669"/>
    <property type="project" value="TreeGrafter"/>
</dbReference>
<evidence type="ECO:0000256" key="2">
    <source>
        <dbReference type="ARBA" id="ARBA00022454"/>
    </source>
</evidence>
<accession>A0AAN8WGU1</accession>
<dbReference type="Pfam" id="PF23215">
    <property type="entry name" value="WD_LRWD1"/>
    <property type="match status" value="1"/>
</dbReference>
<evidence type="ECO:0000256" key="1">
    <source>
        <dbReference type="ARBA" id="ARBA00004286"/>
    </source>
</evidence>